<protein>
    <submittedName>
        <fullName evidence="1">Type I-C CRISPR-associated protein Cas7/Csd2</fullName>
    </submittedName>
</protein>
<evidence type="ECO:0000313" key="1">
    <source>
        <dbReference type="EMBL" id="MFC7150990.1"/>
    </source>
</evidence>
<sequence>MGEVLKNRYEFVLYFDVENGNPNGDPDAGNMPRIDPQTGYGLVSDVSIKRKVRNYVQFSKEGEDGFDIYVSEGAVLNNKQKEAYEANNLKTKDNKDDKLTAQAYMCRRFFDVRAFGAVMDTGDFKCGQVRGPIQLCFSRSENVILQQEVTITRMASTTEKENASENRTMGRKYLVPYGLYRLEGFVSAKFAQKTGFTQDDLDLFFESLRLMFDQDRSASRGKMSARKLYVFKHESELGNAPAATLFDLIEAKLINPSEPPRSFKHYELTVDKNSVPEGVQLIEML</sequence>
<dbReference type="InterPro" id="IPR013418">
    <property type="entry name" value="CRISPR-assoc_prot_Cas7/Csd2"/>
</dbReference>
<accession>A0ABW2FGA8</accession>
<dbReference type="EMBL" id="JBHTAI010000013">
    <property type="protein sequence ID" value="MFC7150990.1"/>
    <property type="molecule type" value="Genomic_DNA"/>
</dbReference>
<proteinExistence type="predicted"/>
<evidence type="ECO:0000313" key="2">
    <source>
        <dbReference type="Proteomes" id="UP001596378"/>
    </source>
</evidence>
<name>A0ABW2FGA8_9BACL</name>
<dbReference type="RefSeq" id="WP_378053727.1">
    <property type="nucleotide sequence ID" value="NZ_JBHMDN010000078.1"/>
</dbReference>
<dbReference type="NCBIfam" id="TIGR01595">
    <property type="entry name" value="cas_CT1132"/>
    <property type="match status" value="1"/>
</dbReference>
<comment type="caution">
    <text evidence="1">The sequence shown here is derived from an EMBL/GenBank/DDBJ whole genome shotgun (WGS) entry which is preliminary data.</text>
</comment>
<dbReference type="Pfam" id="PF05107">
    <property type="entry name" value="Cas_Cas7"/>
    <property type="match status" value="1"/>
</dbReference>
<gene>
    <name evidence="1" type="primary">cas7c</name>
    <name evidence="1" type="ORF">ACFQMJ_20840</name>
</gene>
<dbReference type="InterPro" id="IPR006482">
    <property type="entry name" value="Cas7_Csh2/Csh2"/>
</dbReference>
<reference evidence="2" key="1">
    <citation type="journal article" date="2019" name="Int. J. Syst. Evol. Microbiol.">
        <title>The Global Catalogue of Microorganisms (GCM) 10K type strain sequencing project: providing services to taxonomists for standard genome sequencing and annotation.</title>
        <authorList>
            <consortium name="The Broad Institute Genomics Platform"/>
            <consortium name="The Broad Institute Genome Sequencing Center for Infectious Disease"/>
            <person name="Wu L."/>
            <person name="Ma J."/>
        </authorList>
    </citation>
    <scope>NUCLEOTIDE SEQUENCE [LARGE SCALE GENOMIC DNA]</scope>
    <source>
        <strain evidence="2">KCTC 12907</strain>
    </source>
</reference>
<keyword evidence="2" id="KW-1185">Reference proteome</keyword>
<dbReference type="Proteomes" id="UP001596378">
    <property type="component" value="Unassembled WGS sequence"/>
</dbReference>
<organism evidence="1 2">
    <name type="scientific">Cohnella cellulosilytica</name>
    <dbReference type="NCBI Taxonomy" id="986710"/>
    <lineage>
        <taxon>Bacteria</taxon>
        <taxon>Bacillati</taxon>
        <taxon>Bacillota</taxon>
        <taxon>Bacilli</taxon>
        <taxon>Bacillales</taxon>
        <taxon>Paenibacillaceae</taxon>
        <taxon>Cohnella</taxon>
    </lineage>
</organism>
<dbReference type="NCBIfam" id="TIGR02589">
    <property type="entry name" value="cas_Csd2"/>
    <property type="match status" value="1"/>
</dbReference>